<dbReference type="CDD" id="cd00067">
    <property type="entry name" value="GAL4"/>
    <property type="match status" value="1"/>
</dbReference>
<dbReference type="EMBL" id="WVTA01000005">
    <property type="protein sequence ID" value="KAK3210375.1"/>
    <property type="molecule type" value="Genomic_DNA"/>
</dbReference>
<proteinExistence type="predicted"/>
<feature type="region of interest" description="Disordered" evidence="4">
    <location>
        <begin position="90"/>
        <end position="143"/>
    </location>
</feature>
<evidence type="ECO:0000256" key="1">
    <source>
        <dbReference type="ARBA" id="ARBA00004123"/>
    </source>
</evidence>
<dbReference type="PANTHER" id="PTHR31001">
    <property type="entry name" value="UNCHARACTERIZED TRANSCRIPTIONAL REGULATORY PROTEIN"/>
    <property type="match status" value="1"/>
</dbReference>
<dbReference type="GO" id="GO:0008270">
    <property type="term" value="F:zinc ion binding"/>
    <property type="evidence" value="ECO:0007669"/>
    <property type="project" value="InterPro"/>
</dbReference>
<dbReference type="PROSITE" id="PS50048">
    <property type="entry name" value="ZN2_CY6_FUNGAL_2"/>
    <property type="match status" value="1"/>
</dbReference>
<dbReference type="Pfam" id="PF00172">
    <property type="entry name" value="Zn_clus"/>
    <property type="match status" value="1"/>
</dbReference>
<gene>
    <name evidence="6" type="ORF">GRF29_44g2527526</name>
</gene>
<reference evidence="6 7" key="1">
    <citation type="submission" date="2021-02" db="EMBL/GenBank/DDBJ databases">
        <title>Genome assembly of Pseudopithomyces chartarum.</title>
        <authorList>
            <person name="Jauregui R."/>
            <person name="Singh J."/>
            <person name="Voisey C."/>
        </authorList>
    </citation>
    <scope>NUCLEOTIDE SEQUENCE [LARGE SCALE GENOMIC DNA]</scope>
    <source>
        <strain evidence="6 7">AGR01</strain>
    </source>
</reference>
<keyword evidence="3" id="KW-0539">Nucleus</keyword>
<dbReference type="GO" id="GO:0000981">
    <property type="term" value="F:DNA-binding transcription factor activity, RNA polymerase II-specific"/>
    <property type="evidence" value="ECO:0007669"/>
    <property type="project" value="InterPro"/>
</dbReference>
<dbReference type="GO" id="GO:0006351">
    <property type="term" value="P:DNA-templated transcription"/>
    <property type="evidence" value="ECO:0007669"/>
    <property type="project" value="InterPro"/>
</dbReference>
<organism evidence="6 7">
    <name type="scientific">Pseudopithomyces chartarum</name>
    <dbReference type="NCBI Taxonomy" id="1892770"/>
    <lineage>
        <taxon>Eukaryota</taxon>
        <taxon>Fungi</taxon>
        <taxon>Dikarya</taxon>
        <taxon>Ascomycota</taxon>
        <taxon>Pezizomycotina</taxon>
        <taxon>Dothideomycetes</taxon>
        <taxon>Pleosporomycetidae</taxon>
        <taxon>Pleosporales</taxon>
        <taxon>Massarineae</taxon>
        <taxon>Didymosphaeriaceae</taxon>
        <taxon>Pseudopithomyces</taxon>
    </lineage>
</organism>
<feature type="domain" description="Zn(2)-C6 fungal-type" evidence="5">
    <location>
        <begin position="21"/>
        <end position="52"/>
    </location>
</feature>
<sequence length="709" mass="80292">MNDPPTSSEVPKGGVGLKDYACLPCRQRKVKCDRHVPCNNCRRSNGAQQCSFVPPTRGSWKRKQTKPPREGLHAKLKRYEDLLKSLGADINAEERGEVESEVDVEDTTPASHDTSEQTASTTPTAMVEPGSSGRGKDPPHFVGKNGSSKYFDSALWTELGQMHPEIDDHSESAQDEDDRNAEAEDFLFLDLVLPKKINLIEYWPNTQLLSRLKTIFLDRGDPLLKIFHIPTFWSSLDNALRSPREVSKGLEAVMLAWCFATVSILEDSECISLLGIERRQLFSHFQIATRRALTKAGFLHTSDLDTLRAYMCYLVGIRSEGLCASLFVMTGVAVRLGQTMGLHRDGIALGLSPFETEMRRRLWWHLVHLDFRAADMHGALPSLDLSICDAKYPLNLEDDELYPDMTEFQKEGEGITGITGCILRCEIIEALRKFSERPTHIRWDSIRDFDIPLTKKEAIINEIESHLETKYLRYCDPLTPYHQLIAVMVRLPVSWMRFFAHNPRPFGNGDNELPQKSLDIAFTQAIKMLEYASWMNSGMNGLGKFMWQSGTSVLWRAMLYVLIEIRHRKTGFDVDRAWHIITEALSKRPQMFEVSTPTVYRALTVWTLEVWNECSPIYTDENRLISPGTLDLMDKLRGVLALRKQTAQWKISTAHTSQAPVAEESELTGMEFPSLGLFGFDFPPLTSIASDLNGWETCEGFLDQDAGSM</sequence>
<evidence type="ECO:0000256" key="3">
    <source>
        <dbReference type="ARBA" id="ARBA00023242"/>
    </source>
</evidence>
<accession>A0AAN6M3E4</accession>
<evidence type="ECO:0000256" key="2">
    <source>
        <dbReference type="ARBA" id="ARBA00022723"/>
    </source>
</evidence>
<dbReference type="SMART" id="SM00906">
    <property type="entry name" value="Fungal_trans"/>
    <property type="match status" value="1"/>
</dbReference>
<evidence type="ECO:0000259" key="5">
    <source>
        <dbReference type="PROSITE" id="PS50048"/>
    </source>
</evidence>
<dbReference type="CDD" id="cd12148">
    <property type="entry name" value="fungal_TF_MHR"/>
    <property type="match status" value="1"/>
</dbReference>
<dbReference type="GO" id="GO:0003677">
    <property type="term" value="F:DNA binding"/>
    <property type="evidence" value="ECO:0007669"/>
    <property type="project" value="InterPro"/>
</dbReference>
<keyword evidence="7" id="KW-1185">Reference proteome</keyword>
<dbReference type="Pfam" id="PF04082">
    <property type="entry name" value="Fungal_trans"/>
    <property type="match status" value="1"/>
</dbReference>
<dbReference type="Gene3D" id="4.10.240.10">
    <property type="entry name" value="Zn(2)-C6 fungal-type DNA-binding domain"/>
    <property type="match status" value="1"/>
</dbReference>
<keyword evidence="2" id="KW-0479">Metal-binding</keyword>
<protein>
    <recommendedName>
        <fullName evidence="5">Zn(2)-C6 fungal-type domain-containing protein</fullName>
    </recommendedName>
</protein>
<dbReference type="SUPFAM" id="SSF57701">
    <property type="entry name" value="Zn2/Cys6 DNA-binding domain"/>
    <property type="match status" value="1"/>
</dbReference>
<comment type="caution">
    <text evidence="6">The sequence shown here is derived from an EMBL/GenBank/DDBJ whole genome shotgun (WGS) entry which is preliminary data.</text>
</comment>
<comment type="subcellular location">
    <subcellularLocation>
        <location evidence="1">Nucleus</location>
    </subcellularLocation>
</comment>
<evidence type="ECO:0000313" key="7">
    <source>
        <dbReference type="Proteomes" id="UP001280581"/>
    </source>
</evidence>
<evidence type="ECO:0000256" key="4">
    <source>
        <dbReference type="SAM" id="MobiDB-lite"/>
    </source>
</evidence>
<feature type="compositionally biased region" description="Polar residues" evidence="4">
    <location>
        <begin position="108"/>
        <end position="124"/>
    </location>
</feature>
<dbReference type="AlphaFoldDB" id="A0AAN6M3E4"/>
<dbReference type="PROSITE" id="PS00463">
    <property type="entry name" value="ZN2_CY6_FUNGAL_1"/>
    <property type="match status" value="1"/>
</dbReference>
<dbReference type="InterPro" id="IPR050613">
    <property type="entry name" value="Sec_Metabolite_Reg"/>
</dbReference>
<dbReference type="InterPro" id="IPR001138">
    <property type="entry name" value="Zn2Cys6_DnaBD"/>
</dbReference>
<dbReference type="PANTHER" id="PTHR31001:SF85">
    <property type="entry name" value="ZN(II)2CYS6 TRANSCRIPTION FACTOR (EUROFUNG)"/>
    <property type="match status" value="1"/>
</dbReference>
<dbReference type="InterPro" id="IPR036864">
    <property type="entry name" value="Zn2-C6_fun-type_DNA-bd_sf"/>
</dbReference>
<evidence type="ECO:0000313" key="6">
    <source>
        <dbReference type="EMBL" id="KAK3210375.1"/>
    </source>
</evidence>
<dbReference type="InterPro" id="IPR007219">
    <property type="entry name" value="XnlR_reg_dom"/>
</dbReference>
<dbReference type="GO" id="GO:0005634">
    <property type="term" value="C:nucleus"/>
    <property type="evidence" value="ECO:0007669"/>
    <property type="project" value="UniProtKB-SubCell"/>
</dbReference>
<dbReference type="Proteomes" id="UP001280581">
    <property type="component" value="Unassembled WGS sequence"/>
</dbReference>
<name>A0AAN6M3E4_9PLEO</name>
<dbReference type="SMART" id="SM00066">
    <property type="entry name" value="GAL4"/>
    <property type="match status" value="1"/>
</dbReference>